<name>E9AYD1_LEIMU</name>
<dbReference type="Proteomes" id="UP000007259">
    <property type="component" value="Chromosome 26"/>
</dbReference>
<proteinExistence type="predicted"/>
<dbReference type="AlphaFoldDB" id="E9AYD1"/>
<dbReference type="Gene3D" id="3.40.50.1820">
    <property type="entry name" value="alpha/beta hydrolase"/>
    <property type="match status" value="1"/>
</dbReference>
<dbReference type="GeneID" id="13449319"/>
<dbReference type="OMA" id="WKCNVPV"/>
<dbReference type="PANTHER" id="PTHR43194:SF2">
    <property type="entry name" value="PEROXISOMAL MEMBRANE PROTEIN LPX1"/>
    <property type="match status" value="1"/>
</dbReference>
<accession>E9AYD1</accession>
<organism evidence="1 2">
    <name type="scientific">Leishmania mexicana (strain MHOM/GT/2001/U1103)</name>
    <dbReference type="NCBI Taxonomy" id="929439"/>
    <lineage>
        <taxon>Eukaryota</taxon>
        <taxon>Discoba</taxon>
        <taxon>Euglenozoa</taxon>
        <taxon>Kinetoplastea</taxon>
        <taxon>Metakinetoplastina</taxon>
        <taxon>Trypanosomatida</taxon>
        <taxon>Trypanosomatidae</taxon>
        <taxon>Leishmaniinae</taxon>
        <taxon>Leishmania</taxon>
    </lineage>
</organism>
<gene>
    <name evidence="1" type="ORF">LMXM_26_1520</name>
</gene>
<dbReference type="KEGG" id="lmi:LMXM_26_1520"/>
<evidence type="ECO:0000313" key="1">
    <source>
        <dbReference type="EMBL" id="CBZ27972.1"/>
    </source>
</evidence>
<dbReference type="EMBL" id="FR799579">
    <property type="protein sequence ID" value="CBZ27972.1"/>
    <property type="molecule type" value="Genomic_DNA"/>
</dbReference>
<protein>
    <submittedName>
        <fullName evidence="1">Uncharacterized protein</fullName>
    </submittedName>
</protein>
<dbReference type="SUPFAM" id="SSF53474">
    <property type="entry name" value="alpha/beta-Hydrolases"/>
    <property type="match status" value="1"/>
</dbReference>
<dbReference type="InterPro" id="IPR029058">
    <property type="entry name" value="AB_hydrolase_fold"/>
</dbReference>
<dbReference type="InterPro" id="IPR050228">
    <property type="entry name" value="Carboxylesterase_BioH"/>
</dbReference>
<dbReference type="OrthoDB" id="8119704at2759"/>
<dbReference type="PANTHER" id="PTHR43194">
    <property type="entry name" value="HYDROLASE ALPHA/BETA FOLD FAMILY"/>
    <property type="match status" value="1"/>
</dbReference>
<evidence type="ECO:0000313" key="2">
    <source>
        <dbReference type="Proteomes" id="UP000007259"/>
    </source>
</evidence>
<dbReference type="RefSeq" id="XP_003876453.1">
    <property type="nucleotide sequence ID" value="XM_003876404.1"/>
</dbReference>
<reference evidence="1 2" key="1">
    <citation type="journal article" date="2011" name="Genome Res.">
        <title>Chromosome and gene copy number variation allow major structural change between species and strains of Leishmania.</title>
        <authorList>
            <person name="Rogers M.B."/>
            <person name="Hilley J.D."/>
            <person name="Dickens N.J."/>
            <person name="Wilkes J."/>
            <person name="Bates P.A."/>
            <person name="Depledge D.P."/>
            <person name="Harris D."/>
            <person name="Her Y."/>
            <person name="Herzyk P."/>
            <person name="Imamura H."/>
            <person name="Otto T.D."/>
            <person name="Sanders M."/>
            <person name="Seeger K."/>
            <person name="Dujardin J.C."/>
            <person name="Berriman M."/>
            <person name="Smith D.F."/>
            <person name="Hertz-Fowler C."/>
            <person name="Mottram J.C."/>
        </authorList>
    </citation>
    <scope>NUCLEOTIDE SEQUENCE [LARGE SCALE GENOMIC DNA]</scope>
    <source>
        <strain evidence="1 2">MHOM/GT/2001/U1103</strain>
    </source>
</reference>
<sequence length="401" mass="44324">MAAVPLHAVQTPSKVLLPGFVRKAVPIFFVVMHGFLAHSGAMNSFVVILRNAIDAHNRAVLESNDQTSVTLPFHITTLDARNHGLSPHTSTHSSENLVEDLSHYLEHDFPRTVSRVSEAWMRDSSDHSHGDVGCPRVVAIGHSMGSITWTQYLMDRYLPSLANTGKIQRPELSSTTATSPSNNVSASAQPSLDVKGLVSLDLPPIVRSNMTAKLTGELIGIIEHMKVVNLSAISDLRSGHEEFYRCGMHDIRVRGLCTTNLALQRDPNDPTRRVASWKCNVPVLEHSIRSGELFLPDSYYKPAAGGKGSGGTRDSQEQKQRRHRLALEYPTVGTVPVLSVLGDASPVGGDLQYQQLWERYAVDLRQHSIPHATHTVYFDKPHETVELVKNFLKEIHVDQPL</sequence>
<dbReference type="PhylomeDB" id="E9AYD1"/>
<keyword evidence="2" id="KW-1185">Reference proteome</keyword>
<dbReference type="VEuPathDB" id="TriTrypDB:LmxM.26.1520"/>